<keyword evidence="4 6" id="KW-1133">Transmembrane helix</keyword>
<evidence type="ECO:0000313" key="8">
    <source>
        <dbReference type="EMBL" id="MCG2613652.1"/>
    </source>
</evidence>
<protein>
    <submittedName>
        <fullName evidence="8">GtrA family protein</fullName>
    </submittedName>
</protein>
<feature type="transmembrane region" description="Helical" evidence="6">
    <location>
        <begin position="68"/>
        <end position="89"/>
    </location>
</feature>
<evidence type="ECO:0000259" key="7">
    <source>
        <dbReference type="Pfam" id="PF04138"/>
    </source>
</evidence>
<reference evidence="8" key="1">
    <citation type="submission" date="2022-01" db="EMBL/GenBank/DDBJ databases">
        <authorList>
            <person name="Jo J.-H."/>
            <person name="Im W.-T."/>
        </authorList>
    </citation>
    <scope>NUCLEOTIDE SEQUENCE</scope>
    <source>
        <strain evidence="8">NA20</strain>
    </source>
</reference>
<comment type="caution">
    <text evidence="8">The sequence shown here is derived from an EMBL/GenBank/DDBJ whole genome shotgun (WGS) entry which is preliminary data.</text>
</comment>
<dbReference type="InterPro" id="IPR007267">
    <property type="entry name" value="GtrA_DPMS_TM"/>
</dbReference>
<dbReference type="RefSeq" id="WP_237869189.1">
    <property type="nucleotide sequence ID" value="NZ_JAKLTR010000002.1"/>
</dbReference>
<evidence type="ECO:0000256" key="1">
    <source>
        <dbReference type="ARBA" id="ARBA00004141"/>
    </source>
</evidence>
<evidence type="ECO:0000256" key="2">
    <source>
        <dbReference type="ARBA" id="ARBA00009399"/>
    </source>
</evidence>
<comment type="similarity">
    <text evidence="2">Belongs to the GtrA family.</text>
</comment>
<organism evidence="8 9">
    <name type="scientific">Terrimonas ginsenosidimutans</name>
    <dbReference type="NCBI Taxonomy" id="2908004"/>
    <lineage>
        <taxon>Bacteria</taxon>
        <taxon>Pseudomonadati</taxon>
        <taxon>Bacteroidota</taxon>
        <taxon>Chitinophagia</taxon>
        <taxon>Chitinophagales</taxon>
        <taxon>Chitinophagaceae</taxon>
        <taxon>Terrimonas</taxon>
    </lineage>
</organism>
<dbReference type="EMBL" id="JAKLTR010000002">
    <property type="protein sequence ID" value="MCG2613652.1"/>
    <property type="molecule type" value="Genomic_DNA"/>
</dbReference>
<dbReference type="Proteomes" id="UP001165367">
    <property type="component" value="Unassembled WGS sequence"/>
</dbReference>
<feature type="transmembrane region" description="Helical" evidence="6">
    <location>
        <begin position="35"/>
        <end position="56"/>
    </location>
</feature>
<evidence type="ECO:0000256" key="3">
    <source>
        <dbReference type="ARBA" id="ARBA00022692"/>
    </source>
</evidence>
<sequence length="127" mass="14200">MKVFLKANVASLIASLIDYLITIVLVQLFRADVVWAGVTGTVCGGVINFIIGRTWVFKATEGQARKQAWRYLLVWLGNLILNATGLYLLTKQLGVHYILAKVVTSLTVAVGWNYPLQKRFVFLNNTK</sequence>
<dbReference type="InterPro" id="IPR051401">
    <property type="entry name" value="GtrA_CellWall_Glycosyl"/>
</dbReference>
<keyword evidence="5 6" id="KW-0472">Membrane</keyword>
<accession>A0ABS9KMV6</accession>
<name>A0ABS9KMV6_9BACT</name>
<keyword evidence="9" id="KW-1185">Reference proteome</keyword>
<keyword evidence="3 6" id="KW-0812">Transmembrane</keyword>
<feature type="transmembrane region" description="Helical" evidence="6">
    <location>
        <begin position="95"/>
        <end position="114"/>
    </location>
</feature>
<gene>
    <name evidence="8" type="ORF">LZZ85_05140</name>
</gene>
<evidence type="ECO:0000256" key="6">
    <source>
        <dbReference type="SAM" id="Phobius"/>
    </source>
</evidence>
<dbReference type="PANTHER" id="PTHR38459">
    <property type="entry name" value="PROPHAGE BACTOPRENOL-LINKED GLUCOSE TRANSLOCASE HOMOLOG"/>
    <property type="match status" value="1"/>
</dbReference>
<dbReference type="Pfam" id="PF04138">
    <property type="entry name" value="GtrA_DPMS_TM"/>
    <property type="match status" value="1"/>
</dbReference>
<comment type="subcellular location">
    <subcellularLocation>
        <location evidence="1">Membrane</location>
        <topology evidence="1">Multi-pass membrane protein</topology>
    </subcellularLocation>
</comment>
<proteinExistence type="inferred from homology"/>
<evidence type="ECO:0000313" key="9">
    <source>
        <dbReference type="Proteomes" id="UP001165367"/>
    </source>
</evidence>
<feature type="domain" description="GtrA/DPMS transmembrane" evidence="7">
    <location>
        <begin position="11"/>
        <end position="122"/>
    </location>
</feature>
<evidence type="ECO:0000256" key="4">
    <source>
        <dbReference type="ARBA" id="ARBA00022989"/>
    </source>
</evidence>
<evidence type="ECO:0000256" key="5">
    <source>
        <dbReference type="ARBA" id="ARBA00023136"/>
    </source>
</evidence>
<dbReference type="PANTHER" id="PTHR38459:SF1">
    <property type="entry name" value="PROPHAGE BACTOPRENOL-LINKED GLUCOSE TRANSLOCASE HOMOLOG"/>
    <property type="match status" value="1"/>
</dbReference>
<feature type="transmembrane region" description="Helical" evidence="6">
    <location>
        <begin position="7"/>
        <end position="29"/>
    </location>
</feature>